<dbReference type="CDD" id="cd16981">
    <property type="entry name" value="CID_RPRD_like"/>
    <property type="match status" value="1"/>
</dbReference>
<dbReference type="Pfam" id="PF04818">
    <property type="entry name" value="CID"/>
    <property type="match status" value="1"/>
</dbReference>
<dbReference type="Gene3D" id="1.25.40.90">
    <property type="match status" value="1"/>
</dbReference>
<comment type="caution">
    <text evidence="2">The sequence shown here is derived from an EMBL/GenBank/DDBJ whole genome shotgun (WGS) entry which is preliminary data.</text>
</comment>
<evidence type="ECO:0000313" key="2">
    <source>
        <dbReference type="EMBL" id="POG74741.1"/>
    </source>
</evidence>
<evidence type="ECO:0000313" key="3">
    <source>
        <dbReference type="Proteomes" id="UP000018888"/>
    </source>
</evidence>
<reference evidence="2 3" key="1">
    <citation type="journal article" date="2013" name="Proc. Natl. Acad. Sci. U.S.A.">
        <title>Genome of an arbuscular mycorrhizal fungus provides insight into the oldest plant symbiosis.</title>
        <authorList>
            <person name="Tisserant E."/>
            <person name="Malbreil M."/>
            <person name="Kuo A."/>
            <person name="Kohler A."/>
            <person name="Symeonidi A."/>
            <person name="Balestrini R."/>
            <person name="Charron P."/>
            <person name="Duensing N."/>
            <person name="Frei Dit Frey N."/>
            <person name="Gianinazzi-Pearson V."/>
            <person name="Gilbert L.B."/>
            <person name="Handa Y."/>
            <person name="Herr J.R."/>
            <person name="Hijri M."/>
            <person name="Koul R."/>
            <person name="Kawaguchi M."/>
            <person name="Krajinski F."/>
            <person name="Lammers P.J."/>
            <person name="Masclaux F.G."/>
            <person name="Murat C."/>
            <person name="Morin E."/>
            <person name="Ndikumana S."/>
            <person name="Pagni M."/>
            <person name="Petitpierre D."/>
            <person name="Requena N."/>
            <person name="Rosikiewicz P."/>
            <person name="Riley R."/>
            <person name="Saito K."/>
            <person name="San Clemente H."/>
            <person name="Shapiro H."/>
            <person name="van Tuinen D."/>
            <person name="Becard G."/>
            <person name="Bonfante P."/>
            <person name="Paszkowski U."/>
            <person name="Shachar-Hill Y.Y."/>
            <person name="Tuskan G.A."/>
            <person name="Young P.W."/>
            <person name="Sanders I.R."/>
            <person name="Henrissat B."/>
            <person name="Rensing S.A."/>
            <person name="Grigoriev I.V."/>
            <person name="Corradi N."/>
            <person name="Roux C."/>
            <person name="Martin F."/>
        </authorList>
    </citation>
    <scope>NUCLEOTIDE SEQUENCE [LARGE SCALE GENOMIC DNA]</scope>
    <source>
        <strain evidence="2 3">DAOM 197198</strain>
    </source>
</reference>
<reference evidence="2 3" key="2">
    <citation type="journal article" date="2018" name="New Phytol.">
        <title>High intraspecific genome diversity in the model arbuscular mycorrhizal symbiont Rhizophagus irregularis.</title>
        <authorList>
            <person name="Chen E.C.H."/>
            <person name="Morin E."/>
            <person name="Beaudet D."/>
            <person name="Noel J."/>
            <person name="Yildirir G."/>
            <person name="Ndikumana S."/>
            <person name="Charron P."/>
            <person name="St-Onge C."/>
            <person name="Giorgi J."/>
            <person name="Kruger M."/>
            <person name="Marton T."/>
            <person name="Ropars J."/>
            <person name="Grigoriev I.V."/>
            <person name="Hainaut M."/>
            <person name="Henrissat B."/>
            <person name="Roux C."/>
            <person name="Martin F."/>
            <person name="Corradi N."/>
        </authorList>
    </citation>
    <scope>NUCLEOTIDE SEQUENCE [LARGE SCALE GENOMIC DNA]</scope>
    <source>
        <strain evidence="2 3">DAOM 197198</strain>
    </source>
</reference>
<name>A0A2H5SN18_RHIID</name>
<feature type="compositionally biased region" description="Low complexity" evidence="1">
    <location>
        <begin position="360"/>
        <end position="373"/>
    </location>
</feature>
<dbReference type="AlphaFoldDB" id="A0A2H5SN18"/>
<gene>
    <name evidence="2" type="ORF">GLOIN_2v1572786</name>
</gene>
<accession>A0A2H5SN18</accession>
<dbReference type="PANTHER" id="PTHR12460">
    <property type="entry name" value="CYCLIN-DEPENDENT KINASE INHIBITOR-RELATED PROTEIN"/>
    <property type="match status" value="1"/>
</dbReference>
<dbReference type="PANTHER" id="PTHR12460:SF0">
    <property type="entry name" value="CID DOMAIN-CONTAINING PROTEIN-RELATED"/>
    <property type="match status" value="1"/>
</dbReference>
<dbReference type="GO" id="GO:0000993">
    <property type="term" value="F:RNA polymerase II complex binding"/>
    <property type="evidence" value="ECO:0007669"/>
    <property type="project" value="TreeGrafter"/>
</dbReference>
<evidence type="ECO:0000256" key="1">
    <source>
        <dbReference type="SAM" id="MobiDB-lite"/>
    </source>
</evidence>
<dbReference type="Proteomes" id="UP000018888">
    <property type="component" value="Unassembled WGS sequence"/>
</dbReference>
<dbReference type="SUPFAM" id="SSF48464">
    <property type="entry name" value="ENTH/VHS domain"/>
    <property type="match status" value="1"/>
</dbReference>
<dbReference type="VEuPathDB" id="FungiDB:RhiirFUN_011144"/>
<keyword evidence="3" id="KW-1185">Reference proteome</keyword>
<organism evidence="2 3">
    <name type="scientific">Rhizophagus irregularis (strain DAOM 181602 / DAOM 197198 / MUCL 43194)</name>
    <name type="common">Arbuscular mycorrhizal fungus</name>
    <name type="synonym">Glomus intraradices</name>
    <dbReference type="NCBI Taxonomy" id="747089"/>
    <lineage>
        <taxon>Eukaryota</taxon>
        <taxon>Fungi</taxon>
        <taxon>Fungi incertae sedis</taxon>
        <taxon>Mucoromycota</taxon>
        <taxon>Glomeromycotina</taxon>
        <taxon>Glomeromycetes</taxon>
        <taxon>Glomerales</taxon>
        <taxon>Glomeraceae</taxon>
        <taxon>Rhizophagus</taxon>
    </lineage>
</organism>
<dbReference type="InterPro" id="IPR008942">
    <property type="entry name" value="ENTH_VHS"/>
</dbReference>
<dbReference type="PROSITE" id="PS51391">
    <property type="entry name" value="CID"/>
    <property type="match status" value="1"/>
</dbReference>
<dbReference type="GO" id="GO:0031124">
    <property type="term" value="P:mRNA 3'-end processing"/>
    <property type="evidence" value="ECO:0007669"/>
    <property type="project" value="TreeGrafter"/>
</dbReference>
<sequence length="386" mass="44404">MSAYSEDVLISKLNKLVDTQESISLLSQWFMYHRRHVATSVDIWNRELRKASSARKVSFIYLCNDVCQNSRRKGPEFIREFRKVLPDAVEHAYRHATADVQNKIRRVVNIWEEREVFDRDFLNELRKRFAGTNSPQLGSSNAKRAIDKQIKTSIPTTPPPGRSDIAKLVTTTHNIVESESIIQEYGRKVTKLWTEVMEAEEKPSPSILSQQLDYLLRVLTEHQNLITRNITNRTQFIIQMKEIIAQEEMKLRMDNKNLLDTQSKINETKECSEQLKAITEFSTISIMDEHNKQQHQMEQIPEIKREESRENNNSVYDPTSHLILPPTSFAADILPPSETQLFGDSLINNYLQLPYQTTSISSSISNSPAPSNTSDEHSDPLVSADT</sequence>
<dbReference type="InterPro" id="IPR006569">
    <property type="entry name" value="CID_dom"/>
</dbReference>
<dbReference type="EMBL" id="AUPC02000068">
    <property type="protein sequence ID" value="POG74741.1"/>
    <property type="molecule type" value="Genomic_DNA"/>
</dbReference>
<feature type="region of interest" description="Disordered" evidence="1">
    <location>
        <begin position="360"/>
        <end position="386"/>
    </location>
</feature>
<proteinExistence type="predicted"/>
<dbReference type="STRING" id="747089.A0A2H5SN18"/>
<protein>
    <submittedName>
        <fullName evidence="2">Uncharacterized protein</fullName>
    </submittedName>
</protein>
<dbReference type="SMART" id="SM00582">
    <property type="entry name" value="RPR"/>
    <property type="match status" value="1"/>
</dbReference>